<feature type="domain" description="6-phosphogluconate dehydrogenase NADP-binding" evidence="7">
    <location>
        <begin position="2"/>
        <end position="161"/>
    </location>
</feature>
<evidence type="ECO:0000313" key="11">
    <source>
        <dbReference type="Proteomes" id="UP000030475"/>
    </source>
</evidence>
<dbReference type="Gene3D" id="3.40.50.720">
    <property type="entry name" value="NAD(P)-binding Rossmann-like Domain"/>
    <property type="match status" value="1"/>
</dbReference>
<dbReference type="RefSeq" id="WP_004523211.1">
    <property type="nucleotide sequence ID" value="NZ_AP028072.1"/>
</dbReference>
<comment type="pathway">
    <text evidence="6">Amino-acid degradation; L-valine degradation.</text>
</comment>
<keyword evidence="4 6" id="KW-0520">NAD</keyword>
<feature type="domain" description="3-hydroxyisobutyrate dehydrogenase-like NAD-binding" evidence="8">
    <location>
        <begin position="164"/>
        <end position="291"/>
    </location>
</feature>
<dbReference type="InterPro" id="IPR008927">
    <property type="entry name" value="6-PGluconate_DH-like_C_sf"/>
</dbReference>
<dbReference type="SUPFAM" id="SSF48179">
    <property type="entry name" value="6-phosphogluconate dehydrogenase C-terminal domain-like"/>
    <property type="match status" value="1"/>
</dbReference>
<dbReference type="SUPFAM" id="SSF51735">
    <property type="entry name" value="NAD(P)-binding Rossmann-fold domains"/>
    <property type="match status" value="1"/>
</dbReference>
<evidence type="ECO:0000259" key="8">
    <source>
        <dbReference type="Pfam" id="PF14833"/>
    </source>
</evidence>
<dbReference type="KEGG" id="but:X994_3999"/>
<feature type="active site" evidence="5">
    <location>
        <position position="170"/>
    </location>
</feature>
<sequence>MKIGFIGLGHMGAPMALNLLKAGHDVHAFDLSEDALRLVKDGGAQVAASPRDAAAGAAFVVTMLPAAAHVRAVLTQENGVLAGLAAGAMVIDSSTIDPASAQAFGELVRGGGGAFVDAPVSGGTGGAAAGTLTFMVGGDDADYARAKPVLAAMGKNIVHCGATGMGQVAKVCNNLVLGITMAGVSEAMALGASLGIDPKVLAGIINTSTGRCWSSDTYNPYPGVIETAPSSRGYTGGFGTDLMLKDLGLANDAAKQARQPVYLGALAQQLYQTMSSRGDGKLDFSAVIRLYRPLGKDA</sequence>
<keyword evidence="3 6" id="KW-0560">Oxidoreductase</keyword>
<dbReference type="PANTHER" id="PTHR22981:SF7">
    <property type="entry name" value="3-HYDROXYISOBUTYRATE DEHYDROGENASE, MITOCHONDRIAL"/>
    <property type="match status" value="1"/>
</dbReference>
<dbReference type="PIRSF" id="PIRSF000103">
    <property type="entry name" value="HIBADH"/>
    <property type="match status" value="1"/>
</dbReference>
<dbReference type="GO" id="GO:0006574">
    <property type="term" value="P:L-valine catabolic process"/>
    <property type="evidence" value="ECO:0007669"/>
    <property type="project" value="UniProtKB-UniPathway"/>
</dbReference>
<dbReference type="GeneID" id="93062743"/>
<reference evidence="10 12" key="2">
    <citation type="submission" date="2017-11" db="EMBL/GenBank/DDBJ databases">
        <title>Molecular characterization of Burkholderia pseudomallei and closely related isolates from Vietnam.</title>
        <authorList>
            <person name="Ustinov D.V."/>
            <person name="Antonov A.S."/>
            <person name="Avdusheva E.F."/>
            <person name="Shpak I.M."/>
            <person name="Zakharova I.B."/>
            <person name="Thi L.A."/>
            <person name="Teteryatnikova N."/>
            <person name="Lopasteyskaya Y.A."/>
            <person name="Kuzyutina J.A."/>
            <person name="Ngo T.N."/>
            <person name="Victorov D.V."/>
        </authorList>
    </citation>
    <scope>NUCLEOTIDE SEQUENCE [LARGE SCALE GENOMIC DNA]</scope>
    <source>
        <strain evidence="10 12">V1512</strain>
    </source>
</reference>
<dbReference type="OMA" id="NNMMLFI"/>
<comment type="similarity">
    <text evidence="1 6">Belongs to the HIBADH-related family.</text>
</comment>
<evidence type="ECO:0000256" key="3">
    <source>
        <dbReference type="ARBA" id="ARBA00023002"/>
    </source>
</evidence>
<reference evidence="9 11" key="1">
    <citation type="submission" date="2014-08" db="EMBL/GenBank/DDBJ databases">
        <authorList>
            <person name="Bunnell A."/>
            <person name="Chain P.S."/>
            <person name="Chertkov O."/>
            <person name="Currie B.J."/>
            <person name="Daligault H.E."/>
            <person name="Davenport K.W."/>
            <person name="Davis C."/>
            <person name="Gleasner C.D."/>
            <person name="Johnson S.L."/>
            <person name="Kaestli M."/>
            <person name="Koren S."/>
            <person name="Kunde Y.A."/>
            <person name="Mayo M."/>
            <person name="McMurry K.K."/>
            <person name="Price E.P."/>
            <person name="Reitenga K.G."/>
            <person name="Robison R."/>
            <person name="Rosovitz M.J."/>
            <person name="Sarovich D.S."/>
            <person name="Teshima H."/>
        </authorList>
    </citation>
    <scope>NUCLEOTIDE SEQUENCE [LARGE SCALE GENOMIC DNA]</scope>
    <source>
        <strain evidence="9 11">MSHR44</strain>
    </source>
</reference>
<dbReference type="eggNOG" id="COG2084">
    <property type="taxonomic scope" value="Bacteria"/>
</dbReference>
<dbReference type="InterPro" id="IPR013328">
    <property type="entry name" value="6PGD_dom2"/>
</dbReference>
<dbReference type="Gene3D" id="1.10.1040.10">
    <property type="entry name" value="N-(1-d-carboxylethyl)-l-norvaline Dehydrogenase, domain 2"/>
    <property type="match status" value="1"/>
</dbReference>
<dbReference type="AlphaFoldDB" id="A0A069BEJ4"/>
<dbReference type="InterPro" id="IPR002204">
    <property type="entry name" value="3-OH-isobutyrate_DH-rel_CS"/>
</dbReference>
<dbReference type="InterPro" id="IPR015815">
    <property type="entry name" value="HIBADH-related"/>
</dbReference>
<dbReference type="OrthoDB" id="9777604at2"/>
<dbReference type="GO" id="GO:0051287">
    <property type="term" value="F:NAD binding"/>
    <property type="evidence" value="ECO:0007669"/>
    <property type="project" value="InterPro"/>
</dbReference>
<dbReference type="EMBL" id="PHRB01000006">
    <property type="protein sequence ID" value="PJO66686.1"/>
    <property type="molecule type" value="Genomic_DNA"/>
</dbReference>
<dbReference type="PROSITE" id="PS00895">
    <property type="entry name" value="3_HYDROXYISOBUT_DH"/>
    <property type="match status" value="1"/>
</dbReference>
<dbReference type="InterPro" id="IPR011548">
    <property type="entry name" value="HIBADH"/>
</dbReference>
<dbReference type="Proteomes" id="UP000030475">
    <property type="component" value="Unassembled WGS sequence"/>
</dbReference>
<name>A0A069BEJ4_BURPE</name>
<dbReference type="InterPro" id="IPR029154">
    <property type="entry name" value="HIBADH-like_NADP-bd"/>
</dbReference>
<proteinExistence type="inferred from homology"/>
<dbReference type="InterPro" id="IPR006115">
    <property type="entry name" value="6PGDH_NADP-bd"/>
</dbReference>
<protein>
    <recommendedName>
        <fullName evidence="6">3-hydroxyisobutyrate dehydrogenase</fullName>
        <shortName evidence="6">HIBADH</shortName>
        <ecNumber evidence="6">1.1.1.31</ecNumber>
    </recommendedName>
</protein>
<comment type="catalytic activity">
    <reaction evidence="6">
        <text>3-hydroxy-2-methylpropanoate + NAD(+) = 2-methyl-3-oxopropanoate + NADH + H(+)</text>
        <dbReference type="Rhea" id="RHEA:17681"/>
        <dbReference type="ChEBI" id="CHEBI:11805"/>
        <dbReference type="ChEBI" id="CHEBI:15378"/>
        <dbReference type="ChEBI" id="CHEBI:57540"/>
        <dbReference type="ChEBI" id="CHEBI:57700"/>
        <dbReference type="ChEBI" id="CHEBI:57945"/>
        <dbReference type="EC" id="1.1.1.31"/>
    </reaction>
</comment>
<evidence type="ECO:0000313" key="9">
    <source>
        <dbReference type="EMBL" id="KGX11627.1"/>
    </source>
</evidence>
<evidence type="ECO:0000256" key="5">
    <source>
        <dbReference type="PIRSR" id="PIRSR000103-1"/>
    </source>
</evidence>
<dbReference type="EMBL" id="JQIM01000009">
    <property type="protein sequence ID" value="KGX11627.1"/>
    <property type="molecule type" value="Genomic_DNA"/>
</dbReference>
<dbReference type="EC" id="1.1.1.31" evidence="6"/>
<dbReference type="GO" id="GO:0008442">
    <property type="term" value="F:3-hydroxyisobutyrate dehydrogenase activity"/>
    <property type="evidence" value="ECO:0007669"/>
    <property type="project" value="UniProtKB-EC"/>
</dbReference>
<evidence type="ECO:0000256" key="2">
    <source>
        <dbReference type="ARBA" id="ARBA00022456"/>
    </source>
</evidence>
<dbReference type="GO" id="GO:0050661">
    <property type="term" value="F:NADP binding"/>
    <property type="evidence" value="ECO:0007669"/>
    <property type="project" value="InterPro"/>
</dbReference>
<dbReference type="Proteomes" id="UP000231878">
    <property type="component" value="Unassembled WGS sequence"/>
</dbReference>
<evidence type="ECO:0000256" key="1">
    <source>
        <dbReference type="ARBA" id="ARBA00009080"/>
    </source>
</evidence>
<dbReference type="Pfam" id="PF14833">
    <property type="entry name" value="NAD_binding_11"/>
    <property type="match status" value="1"/>
</dbReference>
<evidence type="ECO:0000259" key="7">
    <source>
        <dbReference type="Pfam" id="PF03446"/>
    </source>
</evidence>
<dbReference type="Pfam" id="PF03446">
    <property type="entry name" value="NAD_binding_2"/>
    <property type="match status" value="1"/>
</dbReference>
<dbReference type="InterPro" id="IPR036291">
    <property type="entry name" value="NAD(P)-bd_dom_sf"/>
</dbReference>
<keyword evidence="2 6" id="KW-0101">Branched-chain amino acid catabolism</keyword>
<accession>A0A069BEJ4</accession>
<evidence type="ECO:0000313" key="12">
    <source>
        <dbReference type="Proteomes" id="UP000231878"/>
    </source>
</evidence>
<evidence type="ECO:0000256" key="4">
    <source>
        <dbReference type="ARBA" id="ARBA00023027"/>
    </source>
</evidence>
<evidence type="ECO:0000313" key="10">
    <source>
        <dbReference type="EMBL" id="PJO66686.1"/>
    </source>
</evidence>
<dbReference type="PANTHER" id="PTHR22981">
    <property type="entry name" value="3-HYDROXYISOBUTYRATE DEHYDROGENASE-RELATED"/>
    <property type="match status" value="1"/>
</dbReference>
<dbReference type="FunFam" id="1.10.1040.10:FF:000006">
    <property type="entry name" value="3-hydroxyisobutyrate dehydrogenase"/>
    <property type="match status" value="1"/>
</dbReference>
<comment type="caution">
    <text evidence="9">The sequence shown here is derived from an EMBL/GenBank/DDBJ whole genome shotgun (WGS) entry which is preliminary data.</text>
</comment>
<evidence type="ECO:0000256" key="6">
    <source>
        <dbReference type="RuleBase" id="RU910714"/>
    </source>
</evidence>
<gene>
    <name evidence="9" type="primary">mmsB</name>
    <name evidence="10" type="ORF">CWD88_08625</name>
    <name evidence="9" type="ORF">Y036_4437</name>
</gene>
<dbReference type="NCBIfam" id="TIGR01692">
    <property type="entry name" value="HIBADH"/>
    <property type="match status" value="1"/>
</dbReference>
<organism evidence="9 11">
    <name type="scientific">Burkholderia pseudomallei</name>
    <name type="common">Pseudomonas pseudomallei</name>
    <dbReference type="NCBI Taxonomy" id="28450"/>
    <lineage>
        <taxon>Bacteria</taxon>
        <taxon>Pseudomonadati</taxon>
        <taxon>Pseudomonadota</taxon>
        <taxon>Betaproteobacteria</taxon>
        <taxon>Burkholderiales</taxon>
        <taxon>Burkholderiaceae</taxon>
        <taxon>Burkholderia</taxon>
        <taxon>pseudomallei group</taxon>
    </lineage>
</organism>